<dbReference type="PANTHER" id="PTHR34045">
    <property type="entry name" value="OS03G0406300 PROTEIN"/>
    <property type="match status" value="1"/>
</dbReference>
<feature type="region of interest" description="Disordered" evidence="3">
    <location>
        <begin position="54"/>
        <end position="73"/>
    </location>
</feature>
<comment type="similarity">
    <text evidence="2">Belongs to the LAZY family.</text>
</comment>
<dbReference type="PANTHER" id="PTHR34045:SF11">
    <property type="entry name" value="PH DOMAIN-CONTAINING PROTEIN"/>
    <property type="match status" value="1"/>
</dbReference>
<keyword evidence="1" id="KW-0341">Growth regulation</keyword>
<accession>A0AAV8TN65</accession>
<protein>
    <submittedName>
        <fullName evidence="4">Uncharacterized protein</fullName>
    </submittedName>
</protein>
<dbReference type="Proteomes" id="UP001159364">
    <property type="component" value="Linkage Group LG04"/>
</dbReference>
<reference evidence="4 5" key="1">
    <citation type="submission" date="2021-09" db="EMBL/GenBank/DDBJ databases">
        <title>Genomic insights and catalytic innovation underlie evolution of tropane alkaloids biosynthesis.</title>
        <authorList>
            <person name="Wang Y.-J."/>
            <person name="Tian T."/>
            <person name="Huang J.-P."/>
            <person name="Huang S.-X."/>
        </authorList>
    </citation>
    <scope>NUCLEOTIDE SEQUENCE [LARGE SCALE GENOMIC DNA]</scope>
    <source>
        <strain evidence="4">KIB-2018</strain>
        <tissue evidence="4">Leaf</tissue>
    </source>
</reference>
<feature type="compositionally biased region" description="Polar residues" evidence="3">
    <location>
        <begin position="58"/>
        <end position="73"/>
    </location>
</feature>
<organism evidence="4 5">
    <name type="scientific">Erythroxylum novogranatense</name>
    <dbReference type="NCBI Taxonomy" id="1862640"/>
    <lineage>
        <taxon>Eukaryota</taxon>
        <taxon>Viridiplantae</taxon>
        <taxon>Streptophyta</taxon>
        <taxon>Embryophyta</taxon>
        <taxon>Tracheophyta</taxon>
        <taxon>Spermatophyta</taxon>
        <taxon>Magnoliopsida</taxon>
        <taxon>eudicotyledons</taxon>
        <taxon>Gunneridae</taxon>
        <taxon>Pentapetalae</taxon>
        <taxon>rosids</taxon>
        <taxon>fabids</taxon>
        <taxon>Malpighiales</taxon>
        <taxon>Erythroxylaceae</taxon>
        <taxon>Erythroxylum</taxon>
    </lineage>
</organism>
<dbReference type="EMBL" id="JAIWQS010000004">
    <property type="protein sequence ID" value="KAJ8767358.1"/>
    <property type="molecule type" value="Genomic_DNA"/>
</dbReference>
<evidence type="ECO:0000256" key="3">
    <source>
        <dbReference type="SAM" id="MobiDB-lite"/>
    </source>
</evidence>
<dbReference type="AlphaFoldDB" id="A0AAV8TN65"/>
<evidence type="ECO:0000256" key="2">
    <source>
        <dbReference type="ARBA" id="ARBA00024198"/>
    </source>
</evidence>
<keyword evidence="5" id="KW-1185">Reference proteome</keyword>
<gene>
    <name evidence="4" type="ORF">K2173_017402</name>
</gene>
<dbReference type="InterPro" id="IPR044683">
    <property type="entry name" value="LAZY"/>
</dbReference>
<evidence type="ECO:0000313" key="4">
    <source>
        <dbReference type="EMBL" id="KAJ8767358.1"/>
    </source>
</evidence>
<comment type="caution">
    <text evidence="4">The sequence shown here is derived from an EMBL/GenBank/DDBJ whole genome shotgun (WGS) entry which is preliminary data.</text>
</comment>
<evidence type="ECO:0000313" key="5">
    <source>
        <dbReference type="Proteomes" id="UP001159364"/>
    </source>
</evidence>
<dbReference type="GO" id="GO:0009630">
    <property type="term" value="P:gravitropism"/>
    <property type="evidence" value="ECO:0007669"/>
    <property type="project" value="InterPro"/>
</dbReference>
<name>A0AAV8TN65_9ROSI</name>
<evidence type="ECO:0000256" key="1">
    <source>
        <dbReference type="ARBA" id="ARBA00022604"/>
    </source>
</evidence>
<dbReference type="GO" id="GO:0040008">
    <property type="term" value="P:regulation of growth"/>
    <property type="evidence" value="ECO:0007669"/>
    <property type="project" value="InterPro"/>
</dbReference>
<sequence>MKLFNWMQTKFNGGSPNCVSVHHHTRQEICKEEFSDWPQCLLAIGTLGNKDVKENSKQNHLQENPLSSQDQLQELTPDEVRELKKELDSIMNKQDGSAYDTESDTTDRAWDRLLKIQSSMDNDKRAGDVSSHELENKGFHLQHKATVVVKRGKDIRVDKTTNAINKKSLSFLIKKLFICRSGLTTTPGIRDQVPESRVEKILRTIIHKKIYPQNRTPTATGKKYLKNKQKPVSFSEVVTDEKVDDGSKWVKTDSEYIVLEI</sequence>
<proteinExistence type="inferred from homology"/>